<dbReference type="GO" id="GO:0016853">
    <property type="term" value="F:isomerase activity"/>
    <property type="evidence" value="ECO:0007669"/>
    <property type="project" value="UniProtKB-KW"/>
</dbReference>
<proteinExistence type="predicted"/>
<dbReference type="SUPFAM" id="SSF51658">
    <property type="entry name" value="Xylose isomerase-like"/>
    <property type="match status" value="1"/>
</dbReference>
<dbReference type="InterPro" id="IPR013022">
    <property type="entry name" value="Xyl_isomerase-like_TIM-brl"/>
</dbReference>
<sequence>MPTKESRRRFLQKLIATSGALACFPSNGFADESQRPNPDEWPIAIFEKVFEGLNYNELAKAVSETGADGIEATIRPSGHIEPEVAADEVPKMSEALKKRGCRIVIAATAVRSVDEPHSESLLKVLKEAGVTHYRMGHYRLDLDKPMLPQLRNYTAQARDLAAMNQEIGIQGLYQNHSGASRKRGHLGALGWDAAMMLEGISPEALGIAMDTRHLRKDTGSSWWVALAACKDHIRSIYVKDGIWKGPRGDQYEDVPLDMGFVNEEVFSTIRSGLPPMPLCIHMEWMGYRIFSKPEIPSAVKAHQRDIRTLRKWMDFPEA</sequence>
<protein>
    <submittedName>
        <fullName evidence="2">Xylose isomerase-like TIM barrel</fullName>
    </submittedName>
</protein>
<dbReference type="Gene3D" id="3.20.20.150">
    <property type="entry name" value="Divalent-metal-dependent TIM barrel enzymes"/>
    <property type="match status" value="1"/>
</dbReference>
<organism evidence="2 3">
    <name type="scientific">Thalassoglobus neptunius</name>
    <dbReference type="NCBI Taxonomy" id="1938619"/>
    <lineage>
        <taxon>Bacteria</taxon>
        <taxon>Pseudomonadati</taxon>
        <taxon>Planctomycetota</taxon>
        <taxon>Planctomycetia</taxon>
        <taxon>Planctomycetales</taxon>
        <taxon>Planctomycetaceae</taxon>
        <taxon>Thalassoglobus</taxon>
    </lineage>
</organism>
<dbReference type="PROSITE" id="PS51318">
    <property type="entry name" value="TAT"/>
    <property type="match status" value="1"/>
</dbReference>
<dbReference type="EMBL" id="SIHI01000001">
    <property type="protein sequence ID" value="TWT56971.1"/>
    <property type="molecule type" value="Genomic_DNA"/>
</dbReference>
<dbReference type="Pfam" id="PF01261">
    <property type="entry name" value="AP_endonuc_2"/>
    <property type="match status" value="1"/>
</dbReference>
<comment type="caution">
    <text evidence="2">The sequence shown here is derived from an EMBL/GenBank/DDBJ whole genome shotgun (WGS) entry which is preliminary data.</text>
</comment>
<feature type="domain" description="Xylose isomerase-like TIM barrel" evidence="1">
    <location>
        <begin position="60"/>
        <end position="271"/>
    </location>
</feature>
<dbReference type="OrthoDB" id="248282at2"/>
<keyword evidence="2" id="KW-0413">Isomerase</keyword>
<dbReference type="InterPro" id="IPR036237">
    <property type="entry name" value="Xyl_isomerase-like_sf"/>
</dbReference>
<gene>
    <name evidence="2" type="ORF">KOR42_03270</name>
</gene>
<name>A0A5C5X3S9_9PLAN</name>
<accession>A0A5C5X3S9</accession>
<keyword evidence="3" id="KW-1185">Reference proteome</keyword>
<evidence type="ECO:0000313" key="2">
    <source>
        <dbReference type="EMBL" id="TWT56971.1"/>
    </source>
</evidence>
<evidence type="ECO:0000259" key="1">
    <source>
        <dbReference type="Pfam" id="PF01261"/>
    </source>
</evidence>
<dbReference type="Proteomes" id="UP000317243">
    <property type="component" value="Unassembled WGS sequence"/>
</dbReference>
<dbReference type="AlphaFoldDB" id="A0A5C5X3S9"/>
<evidence type="ECO:0000313" key="3">
    <source>
        <dbReference type="Proteomes" id="UP000317243"/>
    </source>
</evidence>
<reference evidence="2 3" key="1">
    <citation type="submission" date="2019-02" db="EMBL/GenBank/DDBJ databases">
        <title>Deep-cultivation of Planctomycetes and their phenomic and genomic characterization uncovers novel biology.</title>
        <authorList>
            <person name="Wiegand S."/>
            <person name="Jogler M."/>
            <person name="Boedeker C."/>
            <person name="Pinto D."/>
            <person name="Vollmers J."/>
            <person name="Rivas-Marin E."/>
            <person name="Kohn T."/>
            <person name="Peeters S.H."/>
            <person name="Heuer A."/>
            <person name="Rast P."/>
            <person name="Oberbeckmann S."/>
            <person name="Bunk B."/>
            <person name="Jeske O."/>
            <person name="Meyerdierks A."/>
            <person name="Storesund J.E."/>
            <person name="Kallscheuer N."/>
            <person name="Luecker S."/>
            <person name="Lage O.M."/>
            <person name="Pohl T."/>
            <person name="Merkel B.J."/>
            <person name="Hornburger P."/>
            <person name="Mueller R.-W."/>
            <person name="Bruemmer F."/>
            <person name="Labrenz M."/>
            <person name="Spormann A.M."/>
            <person name="Op Den Camp H."/>
            <person name="Overmann J."/>
            <person name="Amann R."/>
            <person name="Jetten M.S.M."/>
            <person name="Mascher T."/>
            <person name="Medema M.H."/>
            <person name="Devos D.P."/>
            <person name="Kaster A.-K."/>
            <person name="Ovreas L."/>
            <person name="Rohde M."/>
            <person name="Galperin M.Y."/>
            <person name="Jogler C."/>
        </authorList>
    </citation>
    <scope>NUCLEOTIDE SEQUENCE [LARGE SCALE GENOMIC DNA]</scope>
    <source>
        <strain evidence="2 3">KOR42</strain>
    </source>
</reference>
<dbReference type="RefSeq" id="WP_146506864.1">
    <property type="nucleotide sequence ID" value="NZ_SIHI01000001.1"/>
</dbReference>
<dbReference type="InterPro" id="IPR006311">
    <property type="entry name" value="TAT_signal"/>
</dbReference>